<dbReference type="Pfam" id="PF05239">
    <property type="entry name" value="PRC"/>
    <property type="match status" value="1"/>
</dbReference>
<dbReference type="AlphaFoldDB" id="A0A127A564"/>
<reference evidence="3 4" key="1">
    <citation type="submission" date="2016-02" db="EMBL/GenBank/DDBJ databases">
        <title>Complete genome of Sinomonas atrocyanea KCTC 3377.</title>
        <authorList>
            <person name="Kim K.M."/>
        </authorList>
    </citation>
    <scope>NUCLEOTIDE SEQUENCE [LARGE SCALE GENOMIC DNA]</scope>
    <source>
        <strain evidence="3 4">KCTC 3377</strain>
    </source>
</reference>
<sequence>MVTRAELDGVLEAGGRLIGSDGTDLGSIDQIVLDTSGSWPAFVSVRAGFFGITQRFVPLDGASVDGSAVRIAFDADAVRSAPRVASDRGGLSRDQAAQLREHYGLPADAGNSGTAEVTSSDAEVGSPDAGPEHPAPPQPGPPPPPSPSSGVPPHPQPPHEPGPPHRPHEPGPPHHPRPPHPPGPPPQP</sequence>
<feature type="domain" description="PRC-barrel" evidence="2">
    <location>
        <begin position="18"/>
        <end position="76"/>
    </location>
</feature>
<feature type="compositionally biased region" description="Pro residues" evidence="1">
    <location>
        <begin position="133"/>
        <end position="161"/>
    </location>
</feature>
<dbReference type="InterPro" id="IPR027275">
    <property type="entry name" value="PRC-brl_dom"/>
</dbReference>
<organism evidence="3 4">
    <name type="scientific">Sinomonas atrocyanea</name>
    <dbReference type="NCBI Taxonomy" id="37927"/>
    <lineage>
        <taxon>Bacteria</taxon>
        <taxon>Bacillati</taxon>
        <taxon>Actinomycetota</taxon>
        <taxon>Actinomycetes</taxon>
        <taxon>Micrococcales</taxon>
        <taxon>Micrococcaceae</taxon>
        <taxon>Sinomonas</taxon>
    </lineage>
</organism>
<feature type="region of interest" description="Disordered" evidence="1">
    <location>
        <begin position="80"/>
        <end position="188"/>
    </location>
</feature>
<feature type="compositionally biased region" description="Basic and acidic residues" evidence="1">
    <location>
        <begin position="162"/>
        <end position="172"/>
    </location>
</feature>
<dbReference type="OrthoDB" id="3712018at2"/>
<dbReference type="STRING" id="37927.SA2016_3110"/>
<protein>
    <submittedName>
        <fullName evidence="3">Photosystem reaction center subunit H</fullName>
    </submittedName>
</protein>
<feature type="compositionally biased region" description="Pro residues" evidence="1">
    <location>
        <begin position="179"/>
        <end position="188"/>
    </location>
</feature>
<evidence type="ECO:0000259" key="2">
    <source>
        <dbReference type="Pfam" id="PF05239"/>
    </source>
</evidence>
<evidence type="ECO:0000313" key="3">
    <source>
        <dbReference type="EMBL" id="AMM33775.1"/>
    </source>
</evidence>
<name>A0A127A564_9MICC</name>
<evidence type="ECO:0000313" key="4">
    <source>
        <dbReference type="Proteomes" id="UP000070134"/>
    </source>
</evidence>
<dbReference type="KEGG" id="satk:SA2016_3110"/>
<evidence type="ECO:0000256" key="1">
    <source>
        <dbReference type="SAM" id="MobiDB-lite"/>
    </source>
</evidence>
<dbReference type="InterPro" id="IPR011033">
    <property type="entry name" value="PRC_barrel-like_sf"/>
</dbReference>
<keyword evidence="4" id="KW-1185">Reference proteome</keyword>
<dbReference type="GO" id="GO:0019684">
    <property type="term" value="P:photosynthesis, light reaction"/>
    <property type="evidence" value="ECO:0007669"/>
    <property type="project" value="InterPro"/>
</dbReference>
<dbReference type="RefSeq" id="WP_066499738.1">
    <property type="nucleotide sequence ID" value="NZ_BJMO01000021.1"/>
</dbReference>
<accession>A0A127A564</accession>
<dbReference type="Gene3D" id="3.90.50.10">
    <property type="entry name" value="Photosynthetic Reaction Center, subunit H, domain 2"/>
    <property type="match status" value="1"/>
</dbReference>
<proteinExistence type="predicted"/>
<dbReference type="GO" id="GO:0030077">
    <property type="term" value="C:plasma membrane light-harvesting complex"/>
    <property type="evidence" value="ECO:0007669"/>
    <property type="project" value="InterPro"/>
</dbReference>
<dbReference type="InterPro" id="IPR014747">
    <property type="entry name" value="Bac_photo_RC_H_C"/>
</dbReference>
<dbReference type="EMBL" id="CP014518">
    <property type="protein sequence ID" value="AMM33775.1"/>
    <property type="molecule type" value="Genomic_DNA"/>
</dbReference>
<gene>
    <name evidence="3" type="ORF">SA2016_3110</name>
</gene>
<feature type="compositionally biased region" description="Polar residues" evidence="1">
    <location>
        <begin position="111"/>
        <end position="121"/>
    </location>
</feature>
<dbReference type="Proteomes" id="UP000070134">
    <property type="component" value="Chromosome"/>
</dbReference>
<dbReference type="SUPFAM" id="SSF50346">
    <property type="entry name" value="PRC-barrel domain"/>
    <property type="match status" value="1"/>
</dbReference>